<organism evidence="2">
    <name type="scientific">Diversibipalium multilineatum</name>
    <dbReference type="NCBI Taxonomy" id="391263"/>
    <lineage>
        <taxon>Eukaryota</taxon>
        <taxon>Metazoa</taxon>
        <taxon>Spiralia</taxon>
        <taxon>Lophotrochozoa</taxon>
        <taxon>Platyhelminthes</taxon>
        <taxon>Rhabditophora</taxon>
        <taxon>Seriata</taxon>
        <taxon>Tricladida</taxon>
        <taxon>Continenticola</taxon>
        <taxon>Geoplanoidea</taxon>
        <taxon>Geoplanidae</taxon>
        <taxon>Bipaliinae</taxon>
        <taxon>Diversibipalium</taxon>
    </lineage>
</organism>
<protein>
    <submittedName>
        <fullName evidence="2">NADH dehydrogenase subunit 4L</fullName>
    </submittedName>
</protein>
<feature type="transmembrane region" description="Helical" evidence="1">
    <location>
        <begin position="20"/>
        <end position="38"/>
    </location>
</feature>
<dbReference type="EMBL" id="MZ561469">
    <property type="protein sequence ID" value="UHA56289.1"/>
    <property type="molecule type" value="Genomic_DNA"/>
</dbReference>
<name>A0A8K1X751_9PLAT</name>
<geneLocation type="mitochondrion" evidence="2"/>
<evidence type="ECO:0000313" key="2">
    <source>
        <dbReference type="EMBL" id="UHA56289.1"/>
    </source>
</evidence>
<dbReference type="AlphaFoldDB" id="A0A8K1X751"/>
<evidence type="ECO:0000256" key="1">
    <source>
        <dbReference type="SAM" id="Phobius"/>
    </source>
</evidence>
<keyword evidence="1" id="KW-1133">Transmembrane helix</keyword>
<keyword evidence="1" id="KW-0812">Transmembrane</keyword>
<reference evidence="2" key="1">
    <citation type="journal article" date="2022" name="PeerJ">
        <title>Hammerhead flatworms (Platyhelminthes, Geoplanidae, Bipaliinae): mitochondrial genomes and description of two new species from France, Italy and Mayotte.</title>
        <authorList>
            <person name="Justine J.-L."/>
            <person name="Gastineau R."/>
            <person name="Gros P."/>
            <person name="Gey D."/>
            <person name="Ruzzier E."/>
            <person name="Winsor L."/>
        </authorList>
    </citation>
    <scope>NUCLEOTIDE SEQUENCE</scope>
</reference>
<keyword evidence="2" id="KW-0496">Mitochondrion</keyword>
<proteinExistence type="predicted"/>
<gene>
    <name evidence="2" type="primary">ND4L</name>
</gene>
<keyword evidence="1" id="KW-0472">Membrane</keyword>
<feature type="transmembrane region" description="Helical" evidence="1">
    <location>
        <begin position="45"/>
        <end position="69"/>
    </location>
</feature>
<sequence length="85" mass="9823">MFFWWHLFVLYFFSFRFLNFLISVEIILAVGFLIFSLVQGLGEMSFLLIILSVIACGVATGLSVLVSWMRFYDKNTYSLQSVSMS</sequence>
<accession>A0A8K1X751</accession>
<dbReference type="Gene3D" id="1.10.287.3510">
    <property type="match status" value="1"/>
</dbReference>